<evidence type="ECO:0000313" key="1">
    <source>
        <dbReference type="EMBL" id="SNT15016.1"/>
    </source>
</evidence>
<dbReference type="Proteomes" id="UP000198282">
    <property type="component" value="Unassembled WGS sequence"/>
</dbReference>
<proteinExistence type="predicted"/>
<protein>
    <submittedName>
        <fullName evidence="1">Uncharacterized protein</fullName>
    </submittedName>
</protein>
<name>A0A239K982_9ACTN</name>
<accession>A0A239K982</accession>
<dbReference type="InterPro" id="IPR045730">
    <property type="entry name" value="DUF6084"/>
</dbReference>
<reference evidence="1 2" key="1">
    <citation type="submission" date="2017-06" db="EMBL/GenBank/DDBJ databases">
        <authorList>
            <person name="Kim H.J."/>
            <person name="Triplett B.A."/>
        </authorList>
    </citation>
    <scope>NUCLEOTIDE SEQUENCE [LARGE SCALE GENOMIC DNA]</scope>
    <source>
        <strain evidence="1 2">CGMCC 4.2132</strain>
    </source>
</reference>
<keyword evidence="2" id="KW-1185">Reference proteome</keyword>
<dbReference type="Pfam" id="PF19562">
    <property type="entry name" value="DUF6084"/>
    <property type="match status" value="1"/>
</dbReference>
<gene>
    <name evidence="1" type="ORF">SAMN05216276_102653</name>
</gene>
<evidence type="ECO:0000313" key="2">
    <source>
        <dbReference type="Proteomes" id="UP000198282"/>
    </source>
</evidence>
<dbReference type="OrthoDB" id="115056at2"/>
<sequence>MDEIGFTCVGVRAEAYAAFPTLVFRLRITEPSPEGVHAIGLRCQIRIEPHLRRYGPDEVELLGDLFGDPSRWGDTLKPLQFANLSIMVPAFTGTTEVDVPVPCSYDLEVAAGKYFAALDDGEIPLLLLFSGTVFSRAERGFSVGQVPWHCETRHRLPAAVWRELMDRYFPDSGWLRLRRDTLRDLHRFKYERALATWDEALELLLKETRG</sequence>
<organism evidence="1 2">
    <name type="scientific">Streptosporangium subroseum</name>
    <dbReference type="NCBI Taxonomy" id="106412"/>
    <lineage>
        <taxon>Bacteria</taxon>
        <taxon>Bacillati</taxon>
        <taxon>Actinomycetota</taxon>
        <taxon>Actinomycetes</taxon>
        <taxon>Streptosporangiales</taxon>
        <taxon>Streptosporangiaceae</taxon>
        <taxon>Streptosporangium</taxon>
    </lineage>
</organism>
<dbReference type="AlphaFoldDB" id="A0A239K982"/>
<dbReference type="RefSeq" id="WP_089209730.1">
    <property type="nucleotide sequence ID" value="NZ_FZOD01000026.1"/>
</dbReference>
<dbReference type="EMBL" id="FZOD01000026">
    <property type="protein sequence ID" value="SNT15016.1"/>
    <property type="molecule type" value="Genomic_DNA"/>
</dbReference>